<keyword evidence="1" id="KW-0812">Transmembrane</keyword>
<accession>A0ABZ2XE36</accession>
<feature type="transmembrane region" description="Helical" evidence="1">
    <location>
        <begin position="157"/>
        <end position="176"/>
    </location>
</feature>
<keyword evidence="3" id="KW-1185">Reference proteome</keyword>
<keyword evidence="1" id="KW-0472">Membrane</keyword>
<evidence type="ECO:0000313" key="3">
    <source>
        <dbReference type="Proteomes" id="UP001479520"/>
    </source>
</evidence>
<feature type="transmembrane region" description="Helical" evidence="1">
    <location>
        <begin position="20"/>
        <end position="38"/>
    </location>
</feature>
<organism evidence="2 3">
    <name type="scientific">Azonexus hydrophilus</name>
    <dbReference type="NCBI Taxonomy" id="418702"/>
    <lineage>
        <taxon>Bacteria</taxon>
        <taxon>Pseudomonadati</taxon>
        <taxon>Pseudomonadota</taxon>
        <taxon>Betaproteobacteria</taxon>
        <taxon>Rhodocyclales</taxon>
        <taxon>Azonexaceae</taxon>
        <taxon>Azonexus</taxon>
    </lineage>
</organism>
<evidence type="ECO:0000256" key="1">
    <source>
        <dbReference type="SAM" id="Phobius"/>
    </source>
</evidence>
<keyword evidence="1" id="KW-1133">Transmembrane helix</keyword>
<feature type="transmembrane region" description="Helical" evidence="1">
    <location>
        <begin position="50"/>
        <end position="72"/>
    </location>
</feature>
<reference evidence="2 3" key="1">
    <citation type="submission" date="2024-04" db="EMBL/GenBank/DDBJ databases">
        <title>Dissimilatory iodate-reducing microorganisms contribute to the enrichment of iodine in groundwater.</title>
        <authorList>
            <person name="Jiang Z."/>
        </authorList>
    </citation>
    <scope>NUCLEOTIDE SEQUENCE [LARGE SCALE GENOMIC DNA]</scope>
    <source>
        <strain evidence="2 3">NCP973</strain>
    </source>
</reference>
<feature type="transmembrane region" description="Helical" evidence="1">
    <location>
        <begin position="92"/>
        <end position="116"/>
    </location>
</feature>
<gene>
    <name evidence="2" type="ORF">AADV58_12765</name>
</gene>
<protein>
    <recommendedName>
        <fullName evidence="4">DUF3429 domain-containing protein</fullName>
    </recommendedName>
</protein>
<proteinExistence type="predicted"/>
<dbReference type="EMBL" id="CP151406">
    <property type="protein sequence ID" value="WZJ20810.1"/>
    <property type="molecule type" value="Genomic_DNA"/>
</dbReference>
<evidence type="ECO:0000313" key="2">
    <source>
        <dbReference type="EMBL" id="WZJ20810.1"/>
    </source>
</evidence>
<sequence>MLSQLLTIAKTSYRDYGAPFLLPGLALGLIYPVGNPNWQITLMSVVQDHLAFSTIAFLCSMSWFTLSLIVAIRGPLPSPLPGSVKFFVVRPSMVAFDFASVSACVIAGLAVASAIWKDTNSAFGLAWIVIQLLILQGLIALVPAIGKDDFVLDSSKTWFRIYCGAVALGLAVWFYIKFIQPIP</sequence>
<evidence type="ECO:0008006" key="4">
    <source>
        <dbReference type="Google" id="ProtNLM"/>
    </source>
</evidence>
<name>A0ABZ2XE36_9RHOO</name>
<dbReference type="Proteomes" id="UP001479520">
    <property type="component" value="Chromosome"/>
</dbReference>
<dbReference type="RefSeq" id="WP_341743375.1">
    <property type="nucleotide sequence ID" value="NZ_CP151406.1"/>
</dbReference>
<feature type="transmembrane region" description="Helical" evidence="1">
    <location>
        <begin position="123"/>
        <end position="145"/>
    </location>
</feature>